<feature type="domain" description="CHK kinase-like" evidence="1">
    <location>
        <begin position="272"/>
        <end position="422"/>
    </location>
</feature>
<keyword evidence="3" id="KW-1185">Reference proteome</keyword>
<dbReference type="PANTHER" id="PTHR11012">
    <property type="entry name" value="PROTEIN KINASE-LIKE DOMAIN-CONTAINING"/>
    <property type="match status" value="1"/>
</dbReference>
<accession>A0A195DNS7</accession>
<dbReference type="STRING" id="471704.A0A195DNS7"/>
<dbReference type="InterPro" id="IPR011009">
    <property type="entry name" value="Kinase-like_dom_sf"/>
</dbReference>
<dbReference type="Proteomes" id="UP000078492">
    <property type="component" value="Unassembled WGS sequence"/>
</dbReference>
<dbReference type="SMART" id="SM00587">
    <property type="entry name" value="CHK"/>
    <property type="match status" value="2"/>
</dbReference>
<dbReference type="AlphaFoldDB" id="A0A195DNS7"/>
<evidence type="ECO:0000313" key="2">
    <source>
        <dbReference type="EMBL" id="KYN14139.1"/>
    </source>
</evidence>
<dbReference type="InterPro" id="IPR015897">
    <property type="entry name" value="CHK_kinase-like"/>
</dbReference>
<dbReference type="EMBL" id="KQ980724">
    <property type="protein sequence ID" value="KYN14139.1"/>
    <property type="molecule type" value="Genomic_DNA"/>
</dbReference>
<reference evidence="2 3" key="1">
    <citation type="submission" date="2015-09" db="EMBL/GenBank/DDBJ databases">
        <title>Trachymyrmex cornetzi WGS genome.</title>
        <authorList>
            <person name="Nygaard S."/>
            <person name="Hu H."/>
            <person name="Boomsma J."/>
            <person name="Zhang G."/>
        </authorList>
    </citation>
    <scope>NUCLEOTIDE SEQUENCE [LARGE SCALE GENOMIC DNA]</scope>
    <source>
        <strain evidence="2">Tcor2-1</strain>
        <tissue evidence="2">Whole body</tissue>
    </source>
</reference>
<gene>
    <name evidence="2" type="ORF">ALC57_13724</name>
</gene>
<sequence>MALETPIWLNLSFVEKILRKSEDDNSIQIIDIFSKPATSKGDNYTSDMIRITVEYSFERGSCRIKEKKSIIFKILPELGSVRQKFVIKSGLFHTEMSMMSNTLNKMNKLLQPKYRLSGKALYVQNEDPLLLVIEDLAALGFRMADRLSGLDLDHSILALRRLARFHAASVALCEKEPKQKEIYSKGTFNKQQSSEMRNIFIMCTKALADEIAHWPEVKKYSEKIAKLSDHIYQIGIDATKLCKDEFNVINHGDFHVNNMLFRYDNDGKPIDHIFEPKQKEMYLKGVFNEQYPPEIKNIFIKSTKALADEIANWPEVKKYSEKIAKLSDHMYQIGINTSKLFEDEFNVINHGDFQLNNILFKYNNDGKPIDYILVDFQMCVYASPAFDLLCFLNSSTSFDVIEYKRDVLLSEYLDTLTTTMKQLNCKTEPPTMKELKAILKRRASFGMLISFTVLPYMMRCQTQTDLNEIISTGIFVYPKNETFKQLMIKRLPLYDKWGLLDL</sequence>
<dbReference type="PANTHER" id="PTHR11012:SF56">
    <property type="entry name" value="CHK KINASE-LIKE DOMAIN-CONTAINING PROTEIN-RELATED"/>
    <property type="match status" value="1"/>
</dbReference>
<dbReference type="Gene3D" id="3.90.1200.10">
    <property type="match status" value="1"/>
</dbReference>
<dbReference type="Pfam" id="PF02958">
    <property type="entry name" value="EcKL"/>
    <property type="match status" value="2"/>
</dbReference>
<dbReference type="InterPro" id="IPR004119">
    <property type="entry name" value="EcKL"/>
</dbReference>
<name>A0A195DNS7_9HYME</name>
<evidence type="ECO:0000259" key="1">
    <source>
        <dbReference type="SMART" id="SM00587"/>
    </source>
</evidence>
<dbReference type="SUPFAM" id="SSF56112">
    <property type="entry name" value="Protein kinase-like (PK-like)"/>
    <property type="match status" value="2"/>
</dbReference>
<proteinExistence type="predicted"/>
<feature type="domain" description="CHK kinase-like" evidence="1">
    <location>
        <begin position="131"/>
        <end position="269"/>
    </location>
</feature>
<organism evidence="2 3">
    <name type="scientific">Trachymyrmex cornetzi</name>
    <dbReference type="NCBI Taxonomy" id="471704"/>
    <lineage>
        <taxon>Eukaryota</taxon>
        <taxon>Metazoa</taxon>
        <taxon>Ecdysozoa</taxon>
        <taxon>Arthropoda</taxon>
        <taxon>Hexapoda</taxon>
        <taxon>Insecta</taxon>
        <taxon>Pterygota</taxon>
        <taxon>Neoptera</taxon>
        <taxon>Endopterygota</taxon>
        <taxon>Hymenoptera</taxon>
        <taxon>Apocrita</taxon>
        <taxon>Aculeata</taxon>
        <taxon>Formicoidea</taxon>
        <taxon>Formicidae</taxon>
        <taxon>Myrmicinae</taxon>
        <taxon>Trachymyrmex</taxon>
    </lineage>
</organism>
<evidence type="ECO:0000313" key="3">
    <source>
        <dbReference type="Proteomes" id="UP000078492"/>
    </source>
</evidence>
<protein>
    <recommendedName>
        <fullName evidence="1">CHK kinase-like domain-containing protein</fullName>
    </recommendedName>
</protein>